<dbReference type="AlphaFoldDB" id="A0A4Y4DC37"/>
<organism evidence="1 2">
    <name type="scientific">Kocuria varians</name>
    <name type="common">Micrococcus varians</name>
    <dbReference type="NCBI Taxonomy" id="1272"/>
    <lineage>
        <taxon>Bacteria</taxon>
        <taxon>Bacillati</taxon>
        <taxon>Actinomycetota</taxon>
        <taxon>Actinomycetes</taxon>
        <taxon>Micrococcales</taxon>
        <taxon>Micrococcaceae</taxon>
        <taxon>Kocuria</taxon>
    </lineage>
</organism>
<evidence type="ECO:0000313" key="2">
    <source>
        <dbReference type="Proteomes" id="UP000315730"/>
    </source>
</evidence>
<reference evidence="1 2" key="1">
    <citation type="submission" date="2019-06" db="EMBL/GenBank/DDBJ databases">
        <title>Whole genome shotgun sequence of Kocuria varians NBRC 15358.</title>
        <authorList>
            <person name="Hosoyama A."/>
            <person name="Uohara A."/>
            <person name="Ohji S."/>
            <person name="Ichikawa N."/>
        </authorList>
    </citation>
    <scope>NUCLEOTIDE SEQUENCE [LARGE SCALE GENOMIC DNA]</scope>
    <source>
        <strain evidence="1 2">NBRC 15358</strain>
    </source>
</reference>
<protein>
    <submittedName>
        <fullName evidence="1">Uncharacterized protein</fullName>
    </submittedName>
</protein>
<evidence type="ECO:0000313" key="1">
    <source>
        <dbReference type="EMBL" id="GED00331.1"/>
    </source>
</evidence>
<sequence length="110" mass="12770">MGRLPEPVSRTFAWVLGAGTRPFHLINYPSDRGSARVVHGPRLIRWFDRTIDVLQGQLEAEPEDVMGRGMHMPVCWAPYFRHRLRLAEIYHDGTQHYDHHRQQLTLGQAS</sequence>
<comment type="caution">
    <text evidence="1">The sequence shown here is derived from an EMBL/GenBank/DDBJ whole genome shotgun (WGS) entry which is preliminary data.</text>
</comment>
<accession>A0A4Y4DC37</accession>
<dbReference type="EMBL" id="BJNW01000034">
    <property type="protein sequence ID" value="GED00331.1"/>
    <property type="molecule type" value="Genomic_DNA"/>
</dbReference>
<proteinExistence type="predicted"/>
<gene>
    <name evidence="1" type="ORF">KVA01_24850</name>
</gene>
<dbReference type="Proteomes" id="UP000315730">
    <property type="component" value="Unassembled WGS sequence"/>
</dbReference>
<keyword evidence="2" id="KW-1185">Reference proteome</keyword>
<name>A0A4Y4DC37_KOCVA</name>